<dbReference type="EMBL" id="JAACJP010000040">
    <property type="protein sequence ID" value="KAF5373263.1"/>
    <property type="molecule type" value="Genomic_DNA"/>
</dbReference>
<feature type="compositionally biased region" description="Polar residues" evidence="1">
    <location>
        <begin position="349"/>
        <end position="368"/>
    </location>
</feature>
<evidence type="ECO:0000256" key="1">
    <source>
        <dbReference type="SAM" id="MobiDB-lite"/>
    </source>
</evidence>
<comment type="caution">
    <text evidence="2">The sequence shown here is derived from an EMBL/GenBank/DDBJ whole genome shotgun (WGS) entry which is preliminary data.</text>
</comment>
<name>A0A8H5GY18_9AGAR</name>
<accession>A0A8H5GY18</accession>
<protein>
    <submittedName>
        <fullName evidence="2">Uncharacterized protein</fullName>
    </submittedName>
</protein>
<feature type="region of interest" description="Disordered" evidence="1">
    <location>
        <begin position="61"/>
        <end position="117"/>
    </location>
</feature>
<evidence type="ECO:0000313" key="3">
    <source>
        <dbReference type="Proteomes" id="UP000565441"/>
    </source>
</evidence>
<evidence type="ECO:0000313" key="2">
    <source>
        <dbReference type="EMBL" id="KAF5373263.1"/>
    </source>
</evidence>
<feature type="compositionally biased region" description="Basic and acidic residues" evidence="1">
    <location>
        <begin position="61"/>
        <end position="71"/>
    </location>
</feature>
<proteinExistence type="predicted"/>
<dbReference type="AlphaFoldDB" id="A0A8H5GY18"/>
<organism evidence="2 3">
    <name type="scientific">Tricholomella constricta</name>
    <dbReference type="NCBI Taxonomy" id="117010"/>
    <lineage>
        <taxon>Eukaryota</taxon>
        <taxon>Fungi</taxon>
        <taxon>Dikarya</taxon>
        <taxon>Basidiomycota</taxon>
        <taxon>Agaricomycotina</taxon>
        <taxon>Agaricomycetes</taxon>
        <taxon>Agaricomycetidae</taxon>
        <taxon>Agaricales</taxon>
        <taxon>Tricholomatineae</taxon>
        <taxon>Lyophyllaceae</taxon>
        <taxon>Tricholomella</taxon>
    </lineage>
</organism>
<sequence length="613" mass="68528">MAALLVRDPNLDICPDFDSEPFEPMRELMRNTGLTDEQAIDALREAWTTRNDQLRERWAHEAEARRARAEAEAQQPQDQVQQPPPPPPANIQPEGEEIGAGEERTDRERRGKPKLRSFDPNLSVASVLVPRPSSYALNKLANFEYCELWYFTQEGCEDAQRSQRAEADDAFGMARVGEMVMLRPVASVQASKRVVQDADLTWEQFHYAQRSFVNYVLKADWPEEHAQALVWFFVHLENSAYINRENGKKILLSYQARVRRNWMDVMKQSDGPAFNIAIINNELMETISRELQSITTSDLHRQHGTLARFLERAQDRTAFLPVRYASAVIVTKSASAPPKPCGTEHRQGASETSGVAWSTQTGLSSAPTGNVPKDAAAPVGTTYTSAPGAGEKLTALKCVLEHRSCEALSPYKHDAWEHLLTVHKLLPRYPSLPYNLRTGFDAGIPPINVTNTPNNSPSLHAHSDAYLEIIEKEFRSQRYVGPLSQAEVEALIGPFQTSPLSLVPKPGKPNKFRAVHNFSFPRAASAGFLSINHHIDSDLFPCTWGTFPTICATIWNLPPDSQASVRDVAEAYRSIPIMPKQWPGLVVKLRGEDNFAINTTPPNVPRVPDIFPA</sequence>
<dbReference type="Proteomes" id="UP000565441">
    <property type="component" value="Unassembled WGS sequence"/>
</dbReference>
<keyword evidence="3" id="KW-1185">Reference proteome</keyword>
<reference evidence="2 3" key="1">
    <citation type="journal article" date="2020" name="ISME J.">
        <title>Uncovering the hidden diversity of litter-decomposition mechanisms in mushroom-forming fungi.</title>
        <authorList>
            <person name="Floudas D."/>
            <person name="Bentzer J."/>
            <person name="Ahren D."/>
            <person name="Johansson T."/>
            <person name="Persson P."/>
            <person name="Tunlid A."/>
        </authorList>
    </citation>
    <scope>NUCLEOTIDE SEQUENCE [LARGE SCALE GENOMIC DNA]</scope>
    <source>
        <strain evidence="2 3">CBS 661.87</strain>
    </source>
</reference>
<feature type="compositionally biased region" description="Low complexity" evidence="1">
    <location>
        <begin position="72"/>
        <end position="81"/>
    </location>
</feature>
<dbReference type="OrthoDB" id="2688210at2759"/>
<feature type="region of interest" description="Disordered" evidence="1">
    <location>
        <begin position="335"/>
        <end position="376"/>
    </location>
</feature>
<gene>
    <name evidence="2" type="ORF">D9615_007475</name>
</gene>